<dbReference type="SUPFAM" id="SSF53474">
    <property type="entry name" value="alpha/beta-Hydrolases"/>
    <property type="match status" value="1"/>
</dbReference>
<evidence type="ECO:0000313" key="4">
    <source>
        <dbReference type="EMBL" id="MBK6301692.1"/>
    </source>
</evidence>
<gene>
    <name evidence="4" type="ORF">IPF40_11830</name>
</gene>
<evidence type="ECO:0000256" key="2">
    <source>
        <dbReference type="SAM" id="MobiDB-lite"/>
    </source>
</evidence>
<evidence type="ECO:0000256" key="1">
    <source>
        <dbReference type="ARBA" id="ARBA00022801"/>
    </source>
</evidence>
<reference evidence="4 5" key="1">
    <citation type="submission" date="2020-10" db="EMBL/GenBank/DDBJ databases">
        <title>Connecting structure to function with the recovery of over 1000 high-quality activated sludge metagenome-assembled genomes encoding full-length rRNA genes using long-read sequencing.</title>
        <authorList>
            <person name="Singleton C.M."/>
            <person name="Petriglieri F."/>
            <person name="Kristensen J.M."/>
            <person name="Kirkegaard R.H."/>
            <person name="Michaelsen T.Y."/>
            <person name="Andersen M.H."/>
            <person name="Karst S.M."/>
            <person name="Dueholm M.S."/>
            <person name="Nielsen P.H."/>
            <person name="Albertsen M."/>
        </authorList>
    </citation>
    <scope>NUCLEOTIDE SEQUENCE [LARGE SCALE GENOMIC DNA]</scope>
    <source>
        <strain evidence="4">AalE_18-Q3-R2-46_BAT3C.188</strain>
    </source>
</reference>
<dbReference type="GO" id="GO:0016787">
    <property type="term" value="F:hydrolase activity"/>
    <property type="evidence" value="ECO:0007669"/>
    <property type="project" value="UniProtKB-KW"/>
</dbReference>
<keyword evidence="1 4" id="KW-0378">Hydrolase</keyword>
<dbReference type="AlphaFoldDB" id="A0A934X6I0"/>
<proteinExistence type="predicted"/>
<feature type="domain" description="BD-FAE-like" evidence="3">
    <location>
        <begin position="43"/>
        <end position="209"/>
    </location>
</feature>
<feature type="region of interest" description="Disordered" evidence="2">
    <location>
        <begin position="1"/>
        <end position="20"/>
    </location>
</feature>
<dbReference type="PANTHER" id="PTHR48081">
    <property type="entry name" value="AB HYDROLASE SUPERFAMILY PROTEIN C4A8.06C"/>
    <property type="match status" value="1"/>
</dbReference>
<dbReference type="Gene3D" id="3.40.50.1820">
    <property type="entry name" value="alpha/beta hydrolase"/>
    <property type="match status" value="1"/>
</dbReference>
<dbReference type="Proteomes" id="UP000718281">
    <property type="component" value="Unassembled WGS sequence"/>
</dbReference>
<comment type="caution">
    <text evidence="4">The sequence shown here is derived from an EMBL/GenBank/DDBJ whole genome shotgun (WGS) entry which is preliminary data.</text>
</comment>
<name>A0A934X6I0_9MICO</name>
<evidence type="ECO:0000259" key="3">
    <source>
        <dbReference type="Pfam" id="PF20434"/>
    </source>
</evidence>
<feature type="compositionally biased region" description="Pro residues" evidence="2">
    <location>
        <begin position="1"/>
        <end position="12"/>
    </location>
</feature>
<organism evidence="4 5">
    <name type="scientific">Candidatus Phosphoribacter hodrii</name>
    <dbReference type="NCBI Taxonomy" id="2953743"/>
    <lineage>
        <taxon>Bacteria</taxon>
        <taxon>Bacillati</taxon>
        <taxon>Actinomycetota</taxon>
        <taxon>Actinomycetes</taxon>
        <taxon>Micrococcales</taxon>
        <taxon>Dermatophilaceae</taxon>
        <taxon>Candidatus Phosphoribacter</taxon>
    </lineage>
</organism>
<dbReference type="Pfam" id="PF20434">
    <property type="entry name" value="BD-FAE"/>
    <property type="match status" value="1"/>
</dbReference>
<sequence>MSTTATPPPAAQPPARRRTGRFGEKEWEVYDAWTPVTLRGDVTVVLVHGGLWQAAYDRAHLRPLGAALARDGWPVASVEYTRVGMPRGGWPGTAESVLAAIDAVAADPELPDRLVAVGHSAGGHLAVWAASNGRCPALTGVVSLAGVLDLRLADTDDLGSGAVRALLGGEPTECPQAWVEADPMAARLHVPAVLLHGRSDDLVPSEVSASYLRSRGPLDAPCRLELVPACDHFGIIDPRHAAYERVLAAIGEVAGTSPAGEPRP</sequence>
<accession>A0A934X6I0</accession>
<dbReference type="InterPro" id="IPR049492">
    <property type="entry name" value="BD-FAE-like_dom"/>
</dbReference>
<evidence type="ECO:0000313" key="5">
    <source>
        <dbReference type="Proteomes" id="UP000718281"/>
    </source>
</evidence>
<dbReference type="InterPro" id="IPR050300">
    <property type="entry name" value="GDXG_lipolytic_enzyme"/>
</dbReference>
<protein>
    <submittedName>
        <fullName evidence="4">Alpha/beta hydrolase</fullName>
    </submittedName>
</protein>
<dbReference type="InterPro" id="IPR029058">
    <property type="entry name" value="AB_hydrolase_fold"/>
</dbReference>
<dbReference type="EMBL" id="JADIXZ010000005">
    <property type="protein sequence ID" value="MBK6301692.1"/>
    <property type="molecule type" value="Genomic_DNA"/>
</dbReference>
<dbReference type="PANTHER" id="PTHR48081:SF33">
    <property type="entry name" value="KYNURENINE FORMAMIDASE"/>
    <property type="match status" value="1"/>
</dbReference>